<reference evidence="13" key="1">
    <citation type="submission" date="2020-04" db="EMBL/GenBank/DDBJ databases">
        <authorList>
            <person name="Alioto T."/>
            <person name="Alioto T."/>
            <person name="Gomez Garrido J."/>
        </authorList>
    </citation>
    <scope>NUCLEOTIDE SEQUENCE</scope>
    <source>
        <strain evidence="13">A484AB</strain>
    </source>
</reference>
<evidence type="ECO:0000256" key="12">
    <source>
        <dbReference type="SAM" id="Phobius"/>
    </source>
</evidence>
<evidence type="ECO:0000256" key="11">
    <source>
        <dbReference type="SAM" id="MobiDB-lite"/>
    </source>
</evidence>
<feature type="transmembrane region" description="Helical" evidence="12">
    <location>
        <begin position="104"/>
        <end position="122"/>
    </location>
</feature>
<dbReference type="InterPro" id="IPR000276">
    <property type="entry name" value="GPCR_Rhodpsn"/>
</dbReference>
<evidence type="ECO:0000256" key="7">
    <source>
        <dbReference type="ARBA" id="ARBA00023170"/>
    </source>
</evidence>
<comment type="similarity">
    <text evidence="10">Belongs to the G-protein coupled receptor 1 family.</text>
</comment>
<dbReference type="SMART" id="SM01381">
    <property type="entry name" value="7TM_GPCR_Srsx"/>
    <property type="match status" value="1"/>
</dbReference>
<dbReference type="GO" id="GO:0004930">
    <property type="term" value="F:G protein-coupled receptor activity"/>
    <property type="evidence" value="ECO:0007669"/>
    <property type="project" value="UniProtKB-KW"/>
</dbReference>
<organism evidence="13 14">
    <name type="scientific">Paramuricea clavata</name>
    <name type="common">Red gorgonian</name>
    <name type="synonym">Violescent sea-whip</name>
    <dbReference type="NCBI Taxonomy" id="317549"/>
    <lineage>
        <taxon>Eukaryota</taxon>
        <taxon>Metazoa</taxon>
        <taxon>Cnidaria</taxon>
        <taxon>Anthozoa</taxon>
        <taxon>Octocorallia</taxon>
        <taxon>Malacalcyonacea</taxon>
        <taxon>Plexauridae</taxon>
        <taxon>Paramuricea</taxon>
    </lineage>
</organism>
<dbReference type="SUPFAM" id="SSF81321">
    <property type="entry name" value="Family A G protein-coupled receptor-like"/>
    <property type="match status" value="1"/>
</dbReference>
<dbReference type="PRINTS" id="PR00237">
    <property type="entry name" value="GPCRRHODOPSN"/>
</dbReference>
<keyword evidence="6 12" id="KW-0472">Membrane</keyword>
<evidence type="ECO:0000256" key="4">
    <source>
        <dbReference type="ARBA" id="ARBA00022989"/>
    </source>
</evidence>
<evidence type="ECO:0000256" key="2">
    <source>
        <dbReference type="ARBA" id="ARBA00022475"/>
    </source>
</evidence>
<dbReference type="PROSITE" id="PS00237">
    <property type="entry name" value="G_PROTEIN_RECEP_F1_1"/>
    <property type="match status" value="1"/>
</dbReference>
<dbReference type="Gene3D" id="1.20.1070.10">
    <property type="entry name" value="Rhodopsin 7-helix transmembrane proteins"/>
    <property type="match status" value="1"/>
</dbReference>
<dbReference type="Pfam" id="PF00001">
    <property type="entry name" value="7tm_1"/>
    <property type="match status" value="1"/>
</dbReference>
<evidence type="ECO:0000313" key="13">
    <source>
        <dbReference type="EMBL" id="CAB4009342.1"/>
    </source>
</evidence>
<feature type="transmembrane region" description="Helical" evidence="12">
    <location>
        <begin position="241"/>
        <end position="262"/>
    </location>
</feature>
<dbReference type="EMBL" id="CACRXK020006423">
    <property type="protein sequence ID" value="CAB4009342.1"/>
    <property type="molecule type" value="Genomic_DNA"/>
</dbReference>
<comment type="caution">
    <text evidence="13">The sequence shown here is derived from an EMBL/GenBank/DDBJ whole genome shotgun (WGS) entry which is preliminary data.</text>
</comment>
<feature type="transmembrane region" description="Helical" evidence="12">
    <location>
        <begin position="20"/>
        <end position="47"/>
    </location>
</feature>
<keyword evidence="4 12" id="KW-1133">Transmembrane helix</keyword>
<protein>
    <submittedName>
        <fullName evidence="13">Adrenocorticotropic hormone receptor-like</fullName>
    </submittedName>
</protein>
<dbReference type="InterPro" id="IPR017452">
    <property type="entry name" value="GPCR_Rhodpsn_7TM"/>
</dbReference>
<evidence type="ECO:0000256" key="6">
    <source>
        <dbReference type="ARBA" id="ARBA00023136"/>
    </source>
</evidence>
<name>A0A7D9IKY6_PARCT</name>
<keyword evidence="7 10" id="KW-0675">Receptor</keyword>
<evidence type="ECO:0000256" key="8">
    <source>
        <dbReference type="ARBA" id="ARBA00023180"/>
    </source>
</evidence>
<comment type="subcellular location">
    <subcellularLocation>
        <location evidence="1">Cell membrane</location>
        <topology evidence="1">Multi-pass membrane protein</topology>
    </subcellularLocation>
</comment>
<feature type="region of interest" description="Disordered" evidence="11">
    <location>
        <begin position="319"/>
        <end position="341"/>
    </location>
</feature>
<feature type="transmembrane region" description="Helical" evidence="12">
    <location>
        <begin position="143"/>
        <end position="161"/>
    </location>
</feature>
<keyword evidence="3 10" id="KW-0812">Transmembrane</keyword>
<keyword evidence="9 10" id="KW-0807">Transducer</keyword>
<proteinExistence type="inferred from homology"/>
<dbReference type="AlphaFoldDB" id="A0A7D9IKY6"/>
<feature type="transmembrane region" description="Helical" evidence="12">
    <location>
        <begin position="282"/>
        <end position="298"/>
    </location>
</feature>
<dbReference type="CDD" id="cd00637">
    <property type="entry name" value="7tm_classA_rhodopsin-like"/>
    <property type="match status" value="1"/>
</dbReference>
<feature type="transmembrane region" description="Helical" evidence="12">
    <location>
        <begin position="59"/>
        <end position="84"/>
    </location>
</feature>
<evidence type="ECO:0000256" key="9">
    <source>
        <dbReference type="ARBA" id="ARBA00023224"/>
    </source>
</evidence>
<sequence length="341" mass="38702">MAYFQGSFEKRCLTLGAPTALSFFTTTFSILFMILNIPGNILVILAVAKDPYKNLRTPFNYLMANLALADLIVGTVTDPSSIYIHWKEGTNAKLLKAEVQVLHMSYFISCTASVLSLATLAVERYLAVRNPHTYRNKFTTKRVFATVGCIWLVSITLPFVYFEVGYITYAFIFANTAIVLAITITCFTFGLMIRAFQQRARGDDAVTYTNHNAEQEKTQAPVERNAQSQTAAKWERKVTKMFFVVLLALLCCYGPSTVFIYAMSFCESCSCTALHWFRDLQFLFVIMNSSVNFFCYALRSPRFRNAFAHILRIKRMGRPEQVSNSGTRETHSSTDRIDSRI</sequence>
<evidence type="ECO:0000313" key="14">
    <source>
        <dbReference type="Proteomes" id="UP001152795"/>
    </source>
</evidence>
<evidence type="ECO:0000256" key="3">
    <source>
        <dbReference type="ARBA" id="ARBA00022692"/>
    </source>
</evidence>
<keyword evidence="14" id="KW-1185">Reference proteome</keyword>
<feature type="compositionally biased region" description="Basic and acidic residues" evidence="11">
    <location>
        <begin position="328"/>
        <end position="341"/>
    </location>
</feature>
<evidence type="ECO:0000256" key="5">
    <source>
        <dbReference type="ARBA" id="ARBA00023040"/>
    </source>
</evidence>
<keyword evidence="8" id="KW-0325">Glycoprotein</keyword>
<gene>
    <name evidence="13" type="ORF">PACLA_8A027834</name>
</gene>
<keyword evidence="2" id="KW-1003">Cell membrane</keyword>
<dbReference type="OrthoDB" id="5976507at2759"/>
<dbReference type="PANTHER" id="PTHR24246:SF27">
    <property type="entry name" value="ADENOSINE RECEPTOR, ISOFORM A"/>
    <property type="match status" value="1"/>
</dbReference>
<dbReference type="PANTHER" id="PTHR24246">
    <property type="entry name" value="OLFACTORY RECEPTOR AND ADENOSINE RECEPTOR"/>
    <property type="match status" value="1"/>
</dbReference>
<dbReference type="PROSITE" id="PS50262">
    <property type="entry name" value="G_PROTEIN_RECEP_F1_2"/>
    <property type="match status" value="1"/>
</dbReference>
<evidence type="ECO:0000256" key="10">
    <source>
        <dbReference type="RuleBase" id="RU000688"/>
    </source>
</evidence>
<accession>A0A7D9IKY6</accession>
<feature type="transmembrane region" description="Helical" evidence="12">
    <location>
        <begin position="167"/>
        <end position="193"/>
    </location>
</feature>
<evidence type="ECO:0000256" key="1">
    <source>
        <dbReference type="ARBA" id="ARBA00004651"/>
    </source>
</evidence>
<dbReference type="GO" id="GO:0005886">
    <property type="term" value="C:plasma membrane"/>
    <property type="evidence" value="ECO:0007669"/>
    <property type="project" value="UniProtKB-SubCell"/>
</dbReference>
<dbReference type="Proteomes" id="UP001152795">
    <property type="component" value="Unassembled WGS sequence"/>
</dbReference>
<keyword evidence="5 10" id="KW-0297">G-protein coupled receptor</keyword>